<keyword evidence="2" id="KW-1185">Reference proteome</keyword>
<evidence type="ECO:0000313" key="2">
    <source>
        <dbReference type="Proteomes" id="UP000642094"/>
    </source>
</evidence>
<comment type="caution">
    <text evidence="1">The sequence shown here is derived from an EMBL/GenBank/DDBJ whole genome shotgun (WGS) entry which is preliminary data.</text>
</comment>
<reference evidence="1 2" key="1">
    <citation type="journal article" date="2020" name="ISME J.">
        <title>Comparative genomics reveals insights into cyanobacterial evolution and habitat adaptation.</title>
        <authorList>
            <person name="Chen M.Y."/>
            <person name="Teng W.K."/>
            <person name="Zhao L."/>
            <person name="Hu C.X."/>
            <person name="Zhou Y.K."/>
            <person name="Han B.P."/>
            <person name="Song L.R."/>
            <person name="Shu W.S."/>
        </authorList>
    </citation>
    <scope>NUCLEOTIDE SEQUENCE [LARGE SCALE GENOMIC DNA]</scope>
    <source>
        <strain evidence="1 2">FACHB-723</strain>
    </source>
</reference>
<evidence type="ECO:0000313" key="1">
    <source>
        <dbReference type="EMBL" id="MBD2189402.1"/>
    </source>
</evidence>
<gene>
    <name evidence="1" type="ORF">H6F41_14795</name>
</gene>
<dbReference type="EMBL" id="JACJQB010000037">
    <property type="protein sequence ID" value="MBD2189402.1"/>
    <property type="molecule type" value="Genomic_DNA"/>
</dbReference>
<name>A0ABR8A228_9CYAN</name>
<accession>A0ABR8A228</accession>
<dbReference type="RefSeq" id="WP_190404229.1">
    <property type="nucleotide sequence ID" value="NZ_JACJQB010000037.1"/>
</dbReference>
<proteinExistence type="predicted"/>
<sequence length="107" mass="12475">MLTNIPVFLNDFGAYLKASGRRWHWIALKKDTKFRQIAWSNGTLLLVRVLLPTRKYAVVRIYCANQEILEKTHQCLRNGDRLLVTLGFPITRSTWGLTPQAKYRTKI</sequence>
<dbReference type="Proteomes" id="UP000642094">
    <property type="component" value="Unassembled WGS sequence"/>
</dbReference>
<protein>
    <submittedName>
        <fullName evidence="1">Uncharacterized protein</fullName>
    </submittedName>
</protein>
<organism evidence="1 2">
    <name type="scientific">Pseudanabaena mucicola FACHB-723</name>
    <dbReference type="NCBI Taxonomy" id="2692860"/>
    <lineage>
        <taxon>Bacteria</taxon>
        <taxon>Bacillati</taxon>
        <taxon>Cyanobacteriota</taxon>
        <taxon>Cyanophyceae</taxon>
        <taxon>Pseudanabaenales</taxon>
        <taxon>Pseudanabaenaceae</taxon>
        <taxon>Pseudanabaena</taxon>
    </lineage>
</organism>